<dbReference type="Proteomes" id="UP000780801">
    <property type="component" value="Unassembled WGS sequence"/>
</dbReference>
<comment type="caution">
    <text evidence="1">The sequence shown here is derived from an EMBL/GenBank/DDBJ whole genome shotgun (WGS) entry which is preliminary data.</text>
</comment>
<dbReference type="AlphaFoldDB" id="A0A9P6JZK6"/>
<sequence>QYEGGLAVWDHWARTWTYKNISCPLKYPNNAALVYQNNDSKQDNFLIQWEDGAGKGHLTGVQLLNDEVCSCVELSTP</sequence>
<dbReference type="OrthoDB" id="2394139at2759"/>
<evidence type="ECO:0000313" key="1">
    <source>
        <dbReference type="EMBL" id="KAF9539413.1"/>
    </source>
</evidence>
<protein>
    <submittedName>
        <fullName evidence="1">Uncharacterized protein</fullName>
    </submittedName>
</protein>
<gene>
    <name evidence="1" type="ORF">BGW38_009938</name>
</gene>
<feature type="non-terminal residue" evidence="1">
    <location>
        <position position="1"/>
    </location>
</feature>
<feature type="non-terminal residue" evidence="1">
    <location>
        <position position="77"/>
    </location>
</feature>
<dbReference type="EMBL" id="JAABOA010007629">
    <property type="protein sequence ID" value="KAF9539413.1"/>
    <property type="molecule type" value="Genomic_DNA"/>
</dbReference>
<keyword evidence="2" id="KW-1185">Reference proteome</keyword>
<evidence type="ECO:0000313" key="2">
    <source>
        <dbReference type="Proteomes" id="UP000780801"/>
    </source>
</evidence>
<proteinExistence type="predicted"/>
<accession>A0A9P6JZK6</accession>
<reference evidence="1" key="1">
    <citation type="journal article" date="2020" name="Fungal Divers.">
        <title>Resolving the Mortierellaceae phylogeny through synthesis of multi-gene phylogenetics and phylogenomics.</title>
        <authorList>
            <person name="Vandepol N."/>
            <person name="Liber J."/>
            <person name="Desiro A."/>
            <person name="Na H."/>
            <person name="Kennedy M."/>
            <person name="Barry K."/>
            <person name="Grigoriev I.V."/>
            <person name="Miller A.N."/>
            <person name="O'Donnell K."/>
            <person name="Stajich J.E."/>
            <person name="Bonito G."/>
        </authorList>
    </citation>
    <scope>NUCLEOTIDE SEQUENCE</scope>
    <source>
        <strain evidence="1">KOD1015</strain>
    </source>
</reference>
<name>A0A9P6JZK6_9FUNG</name>
<organism evidence="1 2">
    <name type="scientific">Lunasporangiospora selenospora</name>
    <dbReference type="NCBI Taxonomy" id="979761"/>
    <lineage>
        <taxon>Eukaryota</taxon>
        <taxon>Fungi</taxon>
        <taxon>Fungi incertae sedis</taxon>
        <taxon>Mucoromycota</taxon>
        <taxon>Mortierellomycotina</taxon>
        <taxon>Mortierellomycetes</taxon>
        <taxon>Mortierellales</taxon>
        <taxon>Mortierellaceae</taxon>
        <taxon>Lunasporangiospora</taxon>
    </lineage>
</organism>